<reference evidence="1 2" key="1">
    <citation type="submission" date="2013-04" db="EMBL/GenBank/DDBJ databases">
        <title>The Genome Sequence of Sutterella wadsworthensis HGA0223.</title>
        <authorList>
            <consortium name="The Broad Institute Genomics Platform"/>
            <person name="Earl A."/>
            <person name="Ward D."/>
            <person name="Feldgarden M."/>
            <person name="Gevers D."/>
            <person name="Schmidt T.M."/>
            <person name="Dover J."/>
            <person name="Dai D."/>
            <person name="Walker B."/>
            <person name="Young S."/>
            <person name="Zeng Q."/>
            <person name="Gargeya S."/>
            <person name="Fitzgerald M."/>
            <person name="Haas B."/>
            <person name="Abouelleil A."/>
            <person name="Allen A.W."/>
            <person name="Alvarado L."/>
            <person name="Arachchi H.M."/>
            <person name="Berlin A.M."/>
            <person name="Chapman S.B."/>
            <person name="Gainer-Dewar J."/>
            <person name="Goldberg J."/>
            <person name="Griggs A."/>
            <person name="Gujja S."/>
            <person name="Hansen M."/>
            <person name="Howarth C."/>
            <person name="Imamovic A."/>
            <person name="Ireland A."/>
            <person name="Larimer J."/>
            <person name="McCowan C."/>
            <person name="Murphy C."/>
            <person name="Pearson M."/>
            <person name="Poon T.W."/>
            <person name="Priest M."/>
            <person name="Roberts A."/>
            <person name="Saif S."/>
            <person name="Shea T."/>
            <person name="Sisk P."/>
            <person name="Sykes S."/>
            <person name="Wortman J."/>
            <person name="Nusbaum C."/>
            <person name="Birren B."/>
        </authorList>
    </citation>
    <scope>NUCLEOTIDE SEQUENCE [LARGE SCALE GENOMIC DNA]</scope>
    <source>
        <strain evidence="1 2">HGA0223</strain>
    </source>
</reference>
<dbReference type="AlphaFoldDB" id="S3BLC7"/>
<name>S3BLC7_9BURK</name>
<protein>
    <submittedName>
        <fullName evidence="1">Uncharacterized protein</fullName>
    </submittedName>
</protein>
<gene>
    <name evidence="1" type="ORF">HMPREF1476_00275</name>
</gene>
<sequence length="95" mass="10799">MTEPEKFLEILDADRRKQLTDTLIAKRAGVLKIDLLPSFAISGHTAALVQFVNGEMKQFACLYVTEDIRQSTKKFGLFGKRFSGPGRFRCEAHHR</sequence>
<dbReference type="HOGENOM" id="CLU_2371706_0_0_4"/>
<proteinExistence type="predicted"/>
<keyword evidence="2" id="KW-1185">Reference proteome</keyword>
<accession>S3BLC7</accession>
<evidence type="ECO:0000313" key="1">
    <source>
        <dbReference type="EMBL" id="EPE02039.1"/>
    </source>
</evidence>
<dbReference type="EMBL" id="ATCF01000004">
    <property type="protein sequence ID" value="EPE02039.1"/>
    <property type="molecule type" value="Genomic_DNA"/>
</dbReference>
<dbReference type="STRING" id="1203554.HMPREF1476_00275"/>
<organism evidence="1 2">
    <name type="scientific">Sutterella wadsworthensis HGA0223</name>
    <dbReference type="NCBI Taxonomy" id="1203554"/>
    <lineage>
        <taxon>Bacteria</taxon>
        <taxon>Pseudomonadati</taxon>
        <taxon>Pseudomonadota</taxon>
        <taxon>Betaproteobacteria</taxon>
        <taxon>Burkholderiales</taxon>
        <taxon>Sutterellaceae</taxon>
        <taxon>Sutterella</taxon>
    </lineage>
</organism>
<evidence type="ECO:0000313" key="2">
    <source>
        <dbReference type="Proteomes" id="UP000014400"/>
    </source>
</evidence>
<dbReference type="Proteomes" id="UP000014400">
    <property type="component" value="Unassembled WGS sequence"/>
</dbReference>
<comment type="caution">
    <text evidence="1">The sequence shown here is derived from an EMBL/GenBank/DDBJ whole genome shotgun (WGS) entry which is preliminary data.</text>
</comment>